<dbReference type="EMBL" id="ASHM01019651">
    <property type="protein sequence ID" value="PNY01057.1"/>
    <property type="molecule type" value="Genomic_DNA"/>
</dbReference>
<reference evidence="1 2" key="1">
    <citation type="journal article" date="2014" name="Am. J. Bot.">
        <title>Genome assembly and annotation for red clover (Trifolium pratense; Fabaceae).</title>
        <authorList>
            <person name="Istvanek J."/>
            <person name="Jaros M."/>
            <person name="Krenek A."/>
            <person name="Repkova J."/>
        </authorList>
    </citation>
    <scope>NUCLEOTIDE SEQUENCE [LARGE SCALE GENOMIC DNA]</scope>
    <source>
        <strain evidence="2">cv. Tatra</strain>
        <tissue evidence="1">Young leaves</tissue>
    </source>
</reference>
<gene>
    <name evidence="1" type="ORF">L195_g024345</name>
</gene>
<evidence type="ECO:0000313" key="1">
    <source>
        <dbReference type="EMBL" id="PNY01057.1"/>
    </source>
</evidence>
<dbReference type="Proteomes" id="UP000236291">
    <property type="component" value="Unassembled WGS sequence"/>
</dbReference>
<feature type="non-terminal residue" evidence="1">
    <location>
        <position position="1"/>
    </location>
</feature>
<name>A0A2K3NDD9_TRIPR</name>
<evidence type="ECO:0000313" key="2">
    <source>
        <dbReference type="Proteomes" id="UP000236291"/>
    </source>
</evidence>
<dbReference type="AlphaFoldDB" id="A0A2K3NDD9"/>
<protein>
    <submittedName>
        <fullName evidence="1">Uncharacterized protein</fullName>
    </submittedName>
</protein>
<proteinExistence type="predicted"/>
<comment type="caution">
    <text evidence="1">The sequence shown here is derived from an EMBL/GenBank/DDBJ whole genome shotgun (WGS) entry which is preliminary data.</text>
</comment>
<reference evidence="1 2" key="2">
    <citation type="journal article" date="2017" name="Front. Plant Sci.">
        <title>Gene Classification and Mining of Molecular Markers Useful in Red Clover (Trifolium pratense) Breeding.</title>
        <authorList>
            <person name="Istvanek J."/>
            <person name="Dluhosova J."/>
            <person name="Dluhos P."/>
            <person name="Patkova L."/>
            <person name="Nedelnik J."/>
            <person name="Repkova J."/>
        </authorList>
    </citation>
    <scope>NUCLEOTIDE SEQUENCE [LARGE SCALE GENOMIC DNA]</scope>
    <source>
        <strain evidence="2">cv. Tatra</strain>
        <tissue evidence="1">Young leaves</tissue>
    </source>
</reference>
<sequence>IECDASGKGVELFLCIVADMFAYEKELFNCFSNTNMAIRLLIATISQQGETLLCLHPDSGIPSFCNSAFCANFGAIFCTVSATFCSISYKLSCFHFYSLVSSYYGNFISQRLNQQQLKLHQNTALQDYNIYHSGLVCSIVQTTGETIDLTWEWNSLKEKNNRKSVACDFGEKTATGDTDARPCFIGWSATNLVMEIMDLLGVIRQVKNVFCLGFVKVKPNFKKPGREPDSQTWN</sequence>
<accession>A0A2K3NDD9</accession>
<organism evidence="1 2">
    <name type="scientific">Trifolium pratense</name>
    <name type="common">Red clover</name>
    <dbReference type="NCBI Taxonomy" id="57577"/>
    <lineage>
        <taxon>Eukaryota</taxon>
        <taxon>Viridiplantae</taxon>
        <taxon>Streptophyta</taxon>
        <taxon>Embryophyta</taxon>
        <taxon>Tracheophyta</taxon>
        <taxon>Spermatophyta</taxon>
        <taxon>Magnoliopsida</taxon>
        <taxon>eudicotyledons</taxon>
        <taxon>Gunneridae</taxon>
        <taxon>Pentapetalae</taxon>
        <taxon>rosids</taxon>
        <taxon>fabids</taxon>
        <taxon>Fabales</taxon>
        <taxon>Fabaceae</taxon>
        <taxon>Papilionoideae</taxon>
        <taxon>50 kb inversion clade</taxon>
        <taxon>NPAAA clade</taxon>
        <taxon>Hologalegina</taxon>
        <taxon>IRL clade</taxon>
        <taxon>Trifolieae</taxon>
        <taxon>Trifolium</taxon>
    </lineage>
</organism>